<comment type="caution">
    <text evidence="2">The sequence shown here is derived from an EMBL/GenBank/DDBJ whole genome shotgun (WGS) entry which is preliminary data.</text>
</comment>
<organism evidence="2 3">
    <name type="scientific">Caldimicrobium thiodismutans</name>
    <dbReference type="NCBI Taxonomy" id="1653476"/>
    <lineage>
        <taxon>Bacteria</taxon>
        <taxon>Pseudomonadati</taxon>
        <taxon>Thermodesulfobacteriota</taxon>
        <taxon>Thermodesulfobacteria</taxon>
        <taxon>Thermodesulfobacteriales</taxon>
        <taxon>Thermodesulfobacteriaceae</taxon>
        <taxon>Caldimicrobium</taxon>
    </lineage>
</organism>
<evidence type="ECO:0000313" key="2">
    <source>
        <dbReference type="EMBL" id="PMP62488.1"/>
    </source>
</evidence>
<dbReference type="GO" id="GO:0000166">
    <property type="term" value="F:nucleotide binding"/>
    <property type="evidence" value="ECO:0007669"/>
    <property type="project" value="InterPro"/>
</dbReference>
<dbReference type="InterPro" id="IPR051450">
    <property type="entry name" value="Gfo/Idh/MocA_Oxidoreductases"/>
</dbReference>
<dbReference type="SUPFAM" id="SSF55347">
    <property type="entry name" value="Glyceraldehyde-3-phosphate dehydrogenase-like, C-terminal domain"/>
    <property type="match status" value="1"/>
</dbReference>
<dbReference type="Proteomes" id="UP000235731">
    <property type="component" value="Unassembled WGS sequence"/>
</dbReference>
<dbReference type="PANTHER" id="PTHR43377:SF1">
    <property type="entry name" value="BILIVERDIN REDUCTASE A"/>
    <property type="match status" value="1"/>
</dbReference>
<dbReference type="Gene3D" id="3.40.50.720">
    <property type="entry name" value="NAD(P)-binding Rossmann-like Domain"/>
    <property type="match status" value="1"/>
</dbReference>
<sequence>MEKLKIALVGVGHLGRFHAEKLCQIPQAELIYLIDIQEERLFEVAKNLKEKFGKTVRLERDFKKALSEVDAFVVATPTTTHYEIAKEILLSERPLFLEKPIADSLSRAEELIKISEEKKVPLQVGYVERYQKAVKRLLERVKNPLFIEAHRLSSFAERNLDIDVVLDLMIHDLDLVCLLKKGVEIDLIHAVGAPLFSDKPDIVNARIIYRDGTTCNLTASRISLSKQRKFRVFEKGGYYSVDTIEKSFLEIKPHPEKRDFSIEKEVFPEDDPLREELSSFVTSVLEKREVSPSGKEALLPLKIAFKVKEEVEKNLRRIF</sequence>
<dbReference type="SUPFAM" id="SSF51735">
    <property type="entry name" value="NAD(P)-binding Rossmann-fold domains"/>
    <property type="match status" value="1"/>
</dbReference>
<name>A0A2N7PJ16_9BACT</name>
<dbReference type="PANTHER" id="PTHR43377">
    <property type="entry name" value="BILIVERDIN REDUCTASE A"/>
    <property type="match status" value="1"/>
</dbReference>
<reference evidence="2 3" key="1">
    <citation type="submission" date="2018-01" db="EMBL/GenBank/DDBJ databases">
        <title>Metagenomic assembled genomes from two thermal pools in the Uzon Caldera, Kamchatka, Russia.</title>
        <authorList>
            <person name="Wilkins L."/>
            <person name="Ettinger C."/>
        </authorList>
    </citation>
    <scope>NUCLEOTIDE SEQUENCE [LARGE SCALE GENOMIC DNA]</scope>
    <source>
        <strain evidence="2">ZAV-15</strain>
    </source>
</reference>
<evidence type="ECO:0000313" key="3">
    <source>
        <dbReference type="Proteomes" id="UP000235731"/>
    </source>
</evidence>
<accession>A0A2N7PJ16</accession>
<proteinExistence type="predicted"/>
<gene>
    <name evidence="2" type="ORF">C0197_04550</name>
</gene>
<dbReference type="Pfam" id="PF01408">
    <property type="entry name" value="GFO_IDH_MocA"/>
    <property type="match status" value="1"/>
</dbReference>
<dbReference type="EMBL" id="PNIE01000063">
    <property type="protein sequence ID" value="PMP62488.1"/>
    <property type="molecule type" value="Genomic_DNA"/>
</dbReference>
<dbReference type="AlphaFoldDB" id="A0A2N7PJ16"/>
<dbReference type="InterPro" id="IPR036291">
    <property type="entry name" value="NAD(P)-bd_dom_sf"/>
</dbReference>
<protein>
    <submittedName>
        <fullName evidence="2">UDP-N-acetyl-D-glucosamine dehydrogenase</fullName>
    </submittedName>
</protein>
<dbReference type="InterPro" id="IPR000683">
    <property type="entry name" value="Gfo/Idh/MocA-like_OxRdtase_N"/>
</dbReference>
<dbReference type="Gene3D" id="3.30.360.10">
    <property type="entry name" value="Dihydrodipicolinate Reductase, domain 2"/>
    <property type="match status" value="1"/>
</dbReference>
<feature type="domain" description="Gfo/Idh/MocA-like oxidoreductase N-terminal" evidence="1">
    <location>
        <begin position="4"/>
        <end position="126"/>
    </location>
</feature>
<evidence type="ECO:0000259" key="1">
    <source>
        <dbReference type="Pfam" id="PF01408"/>
    </source>
</evidence>